<dbReference type="Pfam" id="PF12796">
    <property type="entry name" value="Ank_2"/>
    <property type="match status" value="1"/>
</dbReference>
<name>A0A8B6GG21_MYTGA</name>
<reference evidence="5" key="1">
    <citation type="submission" date="2018-11" db="EMBL/GenBank/DDBJ databases">
        <authorList>
            <person name="Alioto T."/>
            <person name="Alioto T."/>
        </authorList>
    </citation>
    <scope>NUCLEOTIDE SEQUENCE</scope>
</reference>
<gene>
    <name evidence="5" type="ORF">MGAL_10B086951</name>
</gene>
<feature type="repeat" description="ANK" evidence="3">
    <location>
        <begin position="560"/>
        <end position="581"/>
    </location>
</feature>
<keyword evidence="2 3" id="KW-0040">ANK repeat</keyword>
<feature type="region of interest" description="Disordered" evidence="4">
    <location>
        <begin position="1"/>
        <end position="24"/>
    </location>
</feature>
<dbReference type="Gene3D" id="1.25.40.20">
    <property type="entry name" value="Ankyrin repeat-containing domain"/>
    <property type="match status" value="1"/>
</dbReference>
<dbReference type="PANTHER" id="PTHR24198:SF165">
    <property type="entry name" value="ANKYRIN REPEAT-CONTAINING PROTEIN-RELATED"/>
    <property type="match status" value="1"/>
</dbReference>
<dbReference type="SMART" id="SM00248">
    <property type="entry name" value="ANK"/>
    <property type="match status" value="4"/>
</dbReference>
<dbReference type="EMBL" id="UYJE01008386">
    <property type="protein sequence ID" value="VDI63547.1"/>
    <property type="molecule type" value="Genomic_DNA"/>
</dbReference>
<dbReference type="PROSITE" id="PS50297">
    <property type="entry name" value="ANK_REP_REGION"/>
    <property type="match status" value="2"/>
</dbReference>
<evidence type="ECO:0000256" key="2">
    <source>
        <dbReference type="ARBA" id="ARBA00023043"/>
    </source>
</evidence>
<dbReference type="PANTHER" id="PTHR24198">
    <property type="entry name" value="ANKYRIN REPEAT AND PROTEIN KINASE DOMAIN-CONTAINING PROTEIN"/>
    <property type="match status" value="1"/>
</dbReference>
<proteinExistence type="predicted"/>
<dbReference type="PROSITE" id="PS50088">
    <property type="entry name" value="ANK_REPEAT"/>
    <property type="match status" value="2"/>
</dbReference>
<evidence type="ECO:0000313" key="6">
    <source>
        <dbReference type="Proteomes" id="UP000596742"/>
    </source>
</evidence>
<comment type="caution">
    <text evidence="5">The sequence shown here is derived from an EMBL/GenBank/DDBJ whole genome shotgun (WGS) entry which is preliminary data.</text>
</comment>
<dbReference type="InterPro" id="IPR036770">
    <property type="entry name" value="Ankyrin_rpt-contain_sf"/>
</dbReference>
<keyword evidence="1" id="KW-0677">Repeat</keyword>
<keyword evidence="6" id="KW-1185">Reference proteome</keyword>
<dbReference type="InterPro" id="IPR002110">
    <property type="entry name" value="Ankyrin_rpt"/>
</dbReference>
<organism evidence="5 6">
    <name type="scientific">Mytilus galloprovincialis</name>
    <name type="common">Mediterranean mussel</name>
    <dbReference type="NCBI Taxonomy" id="29158"/>
    <lineage>
        <taxon>Eukaryota</taxon>
        <taxon>Metazoa</taxon>
        <taxon>Spiralia</taxon>
        <taxon>Lophotrochozoa</taxon>
        <taxon>Mollusca</taxon>
        <taxon>Bivalvia</taxon>
        <taxon>Autobranchia</taxon>
        <taxon>Pteriomorphia</taxon>
        <taxon>Mytilida</taxon>
        <taxon>Mytiloidea</taxon>
        <taxon>Mytilidae</taxon>
        <taxon>Mytilinae</taxon>
        <taxon>Mytilus</taxon>
    </lineage>
</organism>
<evidence type="ECO:0000313" key="5">
    <source>
        <dbReference type="EMBL" id="VDI63547.1"/>
    </source>
</evidence>
<evidence type="ECO:0000256" key="4">
    <source>
        <dbReference type="SAM" id="MobiDB-lite"/>
    </source>
</evidence>
<evidence type="ECO:0000256" key="3">
    <source>
        <dbReference type="PROSITE-ProRule" id="PRU00023"/>
    </source>
</evidence>
<dbReference type="AlphaFoldDB" id="A0A8B6GG21"/>
<sequence>MSSSEENSSDDDQTGFSSNTAPPSDLKDNQKRWLVIGICLHDILSPVLRKYIESEINQLYTSLVTSNNINAQLYNNGFLERYPPSSNGYRLNYETINNNKAFYKGQVKLYDYKVQNAVDFSKLFLQQLTIAHYTDFDEACDSSALLAILINVDTFPTVVQHDANSIRSKIKNPWAHCDFSQWDTGRNVYCIQLMINLVKKLSLILSEENRIIGDLNRWGTTGKTFKALKSADENLHERMTQIEDEQRRLIENNTCQDEETIPKNIQEENEKAFKSTGKNAHERMAKIEDEHRRIKIDVERQEDETIPKNIRDDICGKNSISINTVQLWKDLNDRIEKLFKTDDENNAANLSRSRGVKRKILLISCKNHIYRNVHFQEVNLFTKFECNLLSYELCLLPTEKELMFERYISADMIYSLPHLAEYSDLFPLLCQISKGKDRKELEKFFSSPIDYIKGDIDNLLSSDNNMQACAVVLCILFGDSFYIEWFEKNTVSARVAQKIRKACEKGNINVVKLLIRNKAYIHQLTIYGESSIFVACKEGHVDVVKLLLVHKANIFHRTISGWNPLHAAVSQGRTAVVEMILTKCPLCIVDCARSGPSLIYLAYTGGYYDIAKLLENYDRVSKVFQRLYFGMGT</sequence>
<dbReference type="SUPFAM" id="SSF48403">
    <property type="entry name" value="Ankyrin repeat"/>
    <property type="match status" value="1"/>
</dbReference>
<dbReference type="OrthoDB" id="5988093at2759"/>
<feature type="repeat" description="ANK" evidence="3">
    <location>
        <begin position="527"/>
        <end position="559"/>
    </location>
</feature>
<evidence type="ECO:0000256" key="1">
    <source>
        <dbReference type="ARBA" id="ARBA00022737"/>
    </source>
</evidence>
<dbReference type="Proteomes" id="UP000596742">
    <property type="component" value="Unassembled WGS sequence"/>
</dbReference>
<protein>
    <submittedName>
        <fullName evidence="5">Uncharacterized protein</fullName>
    </submittedName>
</protein>
<accession>A0A8B6GG21</accession>